<feature type="transmembrane region" description="Helical" evidence="5">
    <location>
        <begin position="167"/>
        <end position="184"/>
    </location>
</feature>
<keyword evidence="7" id="KW-1185">Reference proteome</keyword>
<keyword evidence="3 5" id="KW-1133">Transmembrane helix</keyword>
<feature type="transmembrane region" description="Helical" evidence="5">
    <location>
        <begin position="127"/>
        <end position="146"/>
    </location>
</feature>
<feature type="transmembrane region" description="Helical" evidence="5">
    <location>
        <begin position="351"/>
        <end position="377"/>
    </location>
</feature>
<evidence type="ECO:0000256" key="4">
    <source>
        <dbReference type="ARBA" id="ARBA00023136"/>
    </source>
</evidence>
<feature type="transmembrane region" description="Helical" evidence="5">
    <location>
        <begin position="465"/>
        <end position="482"/>
    </location>
</feature>
<gene>
    <name evidence="6" type="ORF">R1sor_011467</name>
</gene>
<evidence type="ECO:0000256" key="1">
    <source>
        <dbReference type="ARBA" id="ARBA00004141"/>
    </source>
</evidence>
<proteinExistence type="predicted"/>
<evidence type="ECO:0000256" key="2">
    <source>
        <dbReference type="ARBA" id="ARBA00022692"/>
    </source>
</evidence>
<organism evidence="6 7">
    <name type="scientific">Riccia sorocarpa</name>
    <dbReference type="NCBI Taxonomy" id="122646"/>
    <lineage>
        <taxon>Eukaryota</taxon>
        <taxon>Viridiplantae</taxon>
        <taxon>Streptophyta</taxon>
        <taxon>Embryophyta</taxon>
        <taxon>Marchantiophyta</taxon>
        <taxon>Marchantiopsida</taxon>
        <taxon>Marchantiidae</taxon>
        <taxon>Marchantiales</taxon>
        <taxon>Ricciaceae</taxon>
        <taxon>Riccia</taxon>
    </lineage>
</organism>
<dbReference type="AlphaFoldDB" id="A0ABD3I575"/>
<feature type="transmembrane region" description="Helical" evidence="5">
    <location>
        <begin position="309"/>
        <end position="330"/>
    </location>
</feature>
<evidence type="ECO:0000313" key="7">
    <source>
        <dbReference type="Proteomes" id="UP001633002"/>
    </source>
</evidence>
<feature type="transmembrane region" description="Helical" evidence="5">
    <location>
        <begin position="494"/>
        <end position="519"/>
    </location>
</feature>
<dbReference type="GO" id="GO:0016020">
    <property type="term" value="C:membrane"/>
    <property type="evidence" value="ECO:0007669"/>
    <property type="project" value="UniProtKB-SubCell"/>
</dbReference>
<evidence type="ECO:0000256" key="5">
    <source>
        <dbReference type="SAM" id="Phobius"/>
    </source>
</evidence>
<comment type="subcellular location">
    <subcellularLocation>
        <location evidence="1">Membrane</location>
        <topology evidence="1">Multi-pass membrane protein</topology>
    </subcellularLocation>
</comment>
<evidence type="ECO:0000313" key="6">
    <source>
        <dbReference type="EMBL" id="KAL3697391.1"/>
    </source>
</evidence>
<name>A0ABD3I575_9MARC</name>
<feature type="transmembrane region" description="Helical" evidence="5">
    <location>
        <begin position="553"/>
        <end position="575"/>
    </location>
</feature>
<reference evidence="6 7" key="1">
    <citation type="submission" date="2024-09" db="EMBL/GenBank/DDBJ databases">
        <title>Chromosome-scale assembly of Riccia sorocarpa.</title>
        <authorList>
            <person name="Paukszto L."/>
        </authorList>
    </citation>
    <scope>NUCLEOTIDE SEQUENCE [LARGE SCALE GENOMIC DNA]</scope>
    <source>
        <strain evidence="6">LP-2024</strain>
        <tissue evidence="6">Aerial parts of the thallus</tissue>
    </source>
</reference>
<dbReference type="EMBL" id="JBJQOH010000002">
    <property type="protein sequence ID" value="KAL3697391.1"/>
    <property type="molecule type" value="Genomic_DNA"/>
</dbReference>
<dbReference type="GO" id="GO:0015140">
    <property type="term" value="F:malate transmembrane transporter activity"/>
    <property type="evidence" value="ECO:0007669"/>
    <property type="project" value="UniProtKB-ARBA"/>
</dbReference>
<dbReference type="PANTHER" id="PTHR10283:SF82">
    <property type="entry name" value="SOLUTE CARRIER FAMILY 13 MEMBER 2"/>
    <property type="match status" value="1"/>
</dbReference>
<sequence length="590" mass="64204">MANSLGTPLIGNEESGSQDRVESRKCIFSRCTPLTNLFTAESCEVLSGPVGAVAVYALFRACGAGTEVAGLDPHKIATMMGALVWLALWWIFEPVPIAITSLLPVGLFPFLGIMDSDEAASHYTNDVVMLLLGTFILALGIERYNLHKRMALKILLITGGKKMDPRLVLLGFCAGPAFVSMWMANTSTAVMMLPMAKGILDNLKPVLPGLPTPPRRAGSSSSVTSGLDEEEVIGYQHSKLDEEQEEEKRQAEAVIHTYSQGVILGVTFSSAVGGLTTLIGCGPNLVMPGMYIERFPGAPEVTFLKWLKFALPLVVPYLILQWLFLCWYYCPPSAVPILAHSLDRQMVEKDYKALGSMTFAEKFIFSEFVILVVLWITRSFGSRPGWSSYFGGLPDDGTVSIVAAIILFLVPNKVKEGEMLMDWKHCKGISWSVLLLLGGGFALSKGIQITGLSNYLGFKMQFMENVPFFLLTPVMSLIINICTEFSSNTATSTLFLPIMAELAVSINIHPLFLMIPATFSSSFAFMLPSGTPANALAQGTGFLSVNDMLFPGFVMHIIGILLLSILTPTLGSYVFDLNVPASSLPWIFPV</sequence>
<dbReference type="InterPro" id="IPR001898">
    <property type="entry name" value="SLC13A/DASS"/>
</dbReference>
<protein>
    <submittedName>
        <fullName evidence="6">Uncharacterized protein</fullName>
    </submittedName>
</protein>
<comment type="caution">
    <text evidence="6">The sequence shown here is derived from an EMBL/GenBank/DDBJ whole genome shotgun (WGS) entry which is preliminary data.</text>
</comment>
<accession>A0ABD3I575</accession>
<dbReference type="Proteomes" id="UP001633002">
    <property type="component" value="Unassembled WGS sequence"/>
</dbReference>
<dbReference type="Pfam" id="PF00939">
    <property type="entry name" value="Na_sulph_symp"/>
    <property type="match status" value="1"/>
</dbReference>
<dbReference type="PANTHER" id="PTHR10283">
    <property type="entry name" value="SOLUTE CARRIER FAMILY 13 MEMBER"/>
    <property type="match status" value="1"/>
</dbReference>
<keyword evidence="4 5" id="KW-0472">Membrane</keyword>
<feature type="transmembrane region" description="Helical" evidence="5">
    <location>
        <begin position="431"/>
        <end position="453"/>
    </location>
</feature>
<evidence type="ECO:0000256" key="3">
    <source>
        <dbReference type="ARBA" id="ARBA00022989"/>
    </source>
</evidence>
<feature type="transmembrane region" description="Helical" evidence="5">
    <location>
        <begin position="83"/>
        <end position="107"/>
    </location>
</feature>
<keyword evidence="2 5" id="KW-0812">Transmembrane</keyword>